<dbReference type="EMBL" id="JAACXV010015808">
    <property type="protein sequence ID" value="KAF7264836.1"/>
    <property type="molecule type" value="Genomic_DNA"/>
</dbReference>
<evidence type="ECO:0000313" key="1">
    <source>
        <dbReference type="EMBL" id="KAF7264836.1"/>
    </source>
</evidence>
<dbReference type="Proteomes" id="UP000625711">
    <property type="component" value="Unassembled WGS sequence"/>
</dbReference>
<name>A0A834LYD3_RHYFE</name>
<feature type="non-terminal residue" evidence="1">
    <location>
        <position position="1"/>
    </location>
</feature>
<protein>
    <submittedName>
        <fullName evidence="1">Uncharacterized protein</fullName>
    </submittedName>
</protein>
<dbReference type="AlphaFoldDB" id="A0A834LYD3"/>
<accession>A0A834LYD3</accession>
<keyword evidence="2" id="KW-1185">Reference proteome</keyword>
<proteinExistence type="predicted"/>
<organism evidence="1 2">
    <name type="scientific">Rhynchophorus ferrugineus</name>
    <name type="common">Red palm weevil</name>
    <name type="synonym">Curculio ferrugineus</name>
    <dbReference type="NCBI Taxonomy" id="354439"/>
    <lineage>
        <taxon>Eukaryota</taxon>
        <taxon>Metazoa</taxon>
        <taxon>Ecdysozoa</taxon>
        <taxon>Arthropoda</taxon>
        <taxon>Hexapoda</taxon>
        <taxon>Insecta</taxon>
        <taxon>Pterygota</taxon>
        <taxon>Neoptera</taxon>
        <taxon>Endopterygota</taxon>
        <taxon>Coleoptera</taxon>
        <taxon>Polyphaga</taxon>
        <taxon>Cucujiformia</taxon>
        <taxon>Curculionidae</taxon>
        <taxon>Dryophthorinae</taxon>
        <taxon>Rhynchophorus</taxon>
    </lineage>
</organism>
<reference evidence="1" key="1">
    <citation type="submission" date="2020-08" db="EMBL/GenBank/DDBJ databases">
        <title>Genome sequencing and assembly of the red palm weevil Rhynchophorus ferrugineus.</title>
        <authorList>
            <person name="Dias G.B."/>
            <person name="Bergman C.M."/>
            <person name="Manee M."/>
        </authorList>
    </citation>
    <scope>NUCLEOTIDE SEQUENCE</scope>
    <source>
        <strain evidence="1">AA-2017</strain>
        <tissue evidence="1">Whole larva</tissue>
    </source>
</reference>
<evidence type="ECO:0000313" key="2">
    <source>
        <dbReference type="Proteomes" id="UP000625711"/>
    </source>
</evidence>
<sequence length="37" mass="4588">NYSKLDNINVDELWFELLYDILWSYESEVKGFTQYDH</sequence>
<gene>
    <name evidence="1" type="ORF">GWI33_022137</name>
</gene>
<comment type="caution">
    <text evidence="1">The sequence shown here is derived from an EMBL/GenBank/DDBJ whole genome shotgun (WGS) entry which is preliminary data.</text>
</comment>